<evidence type="ECO:0000256" key="7">
    <source>
        <dbReference type="ARBA" id="ARBA00023316"/>
    </source>
</evidence>
<dbReference type="PANTHER" id="PTHR35333">
    <property type="entry name" value="BETA-LACTAMASE"/>
    <property type="match status" value="1"/>
</dbReference>
<keyword evidence="11" id="KW-0472">Membrane</keyword>
<organism evidence="15 16">
    <name type="scientific">Macrococcus epidermidis</name>
    <dbReference type="NCBI Taxonomy" id="1902580"/>
    <lineage>
        <taxon>Bacteria</taxon>
        <taxon>Bacillati</taxon>
        <taxon>Bacillota</taxon>
        <taxon>Bacilli</taxon>
        <taxon>Bacillales</taxon>
        <taxon>Staphylococcaceae</taxon>
        <taxon>Macrococcus</taxon>
    </lineage>
</organism>
<evidence type="ECO:0000256" key="4">
    <source>
        <dbReference type="ARBA" id="ARBA00022801"/>
    </source>
</evidence>
<dbReference type="PANTHER" id="PTHR35333:SF4">
    <property type="entry name" value="SLR0121 PROTEIN"/>
    <property type="match status" value="1"/>
</dbReference>
<evidence type="ECO:0000259" key="13">
    <source>
        <dbReference type="Pfam" id="PF00768"/>
    </source>
</evidence>
<dbReference type="SUPFAM" id="SSF69189">
    <property type="entry name" value="Penicillin-binding protein associated domain"/>
    <property type="match status" value="1"/>
</dbReference>
<keyword evidence="16" id="KW-1185">Reference proteome</keyword>
<feature type="domain" description="Peptidase S11 D-alanyl-D-alanine carboxypeptidase A N-terminal" evidence="13">
    <location>
        <begin position="41"/>
        <end position="290"/>
    </location>
</feature>
<gene>
    <name evidence="15" type="ORF">BHU61_11050</name>
</gene>
<evidence type="ECO:0000256" key="2">
    <source>
        <dbReference type="ARBA" id="ARBA00007164"/>
    </source>
</evidence>
<evidence type="ECO:0000256" key="5">
    <source>
        <dbReference type="ARBA" id="ARBA00022960"/>
    </source>
</evidence>
<keyword evidence="11" id="KW-0812">Transmembrane</keyword>
<dbReference type="SUPFAM" id="SSF56601">
    <property type="entry name" value="beta-lactamase/transpeptidase-like"/>
    <property type="match status" value="1"/>
</dbReference>
<name>A0A327ZPB4_9STAP</name>
<dbReference type="RefSeq" id="WP_111716873.1">
    <property type="nucleotide sequence ID" value="NZ_JBHSSR010000016.1"/>
</dbReference>
<dbReference type="InterPro" id="IPR001967">
    <property type="entry name" value="Peptidase_S11_N"/>
</dbReference>
<dbReference type="GO" id="GO:0009252">
    <property type="term" value="P:peptidoglycan biosynthetic process"/>
    <property type="evidence" value="ECO:0007669"/>
    <property type="project" value="UniProtKB-KW"/>
</dbReference>
<evidence type="ECO:0000256" key="10">
    <source>
        <dbReference type="RuleBase" id="RU004016"/>
    </source>
</evidence>
<feature type="transmembrane region" description="Helical" evidence="11">
    <location>
        <begin position="396"/>
        <end position="419"/>
    </location>
</feature>
<reference evidence="15 16" key="1">
    <citation type="journal article" date="2018" name="Front. Microbiol.">
        <title>Description and Comparative Genomics of Macrococcus caseolyticus subsp. hominis subsp. nov., Macrococcus goetzii sp. nov., Macrococcus epidermidis sp. nov., and Macrococcus bohemicus sp. nov., Novel Macrococci From Human Clinical Material With Virulence Potential and Suspected Uptake of Foreign DNA by Natural Transformation.</title>
        <authorList>
            <person name="Maslanova I."/>
            <person name="Wertheimer Z."/>
            <person name="Sedlacek I."/>
            <person name="Svec P."/>
            <person name="Indrakova A."/>
            <person name="Kovarovic V."/>
            <person name="Schumann P."/>
            <person name="Sproer C."/>
            <person name="Kralova S."/>
            <person name="Sedo O."/>
            <person name="Kristofova L."/>
            <person name="Vrbovska V."/>
            <person name="Fuzik T."/>
            <person name="Petras P."/>
            <person name="Zdrahal Z."/>
            <person name="Ruzickova V."/>
            <person name="Doskar J."/>
            <person name="Pantucek R."/>
        </authorList>
    </citation>
    <scope>NUCLEOTIDE SEQUENCE [LARGE SCALE GENOMIC DNA]</scope>
    <source>
        <strain evidence="15 16">01/688</strain>
    </source>
</reference>
<dbReference type="GO" id="GO:0009002">
    <property type="term" value="F:serine-type D-Ala-D-Ala carboxypeptidase activity"/>
    <property type="evidence" value="ECO:0007669"/>
    <property type="project" value="InterPro"/>
</dbReference>
<dbReference type="AlphaFoldDB" id="A0A327ZPB4"/>
<proteinExistence type="inferred from homology"/>
<feature type="active site" evidence="8">
    <location>
        <position position="136"/>
    </location>
</feature>
<dbReference type="PRINTS" id="PR00725">
    <property type="entry name" value="DADACBPTASE1"/>
</dbReference>
<dbReference type="InterPro" id="IPR037091">
    <property type="entry name" value="Pen-bd_prot4_C_dom_sf"/>
</dbReference>
<dbReference type="InterPro" id="IPR000871">
    <property type="entry name" value="Beta-lactam_class-A"/>
</dbReference>
<evidence type="ECO:0000256" key="12">
    <source>
        <dbReference type="SAM" id="SignalP"/>
    </source>
</evidence>
<dbReference type="GO" id="GO:0008360">
    <property type="term" value="P:regulation of cell shape"/>
    <property type="evidence" value="ECO:0007669"/>
    <property type="project" value="UniProtKB-KW"/>
</dbReference>
<dbReference type="GO" id="GO:0071555">
    <property type="term" value="P:cell wall organization"/>
    <property type="evidence" value="ECO:0007669"/>
    <property type="project" value="UniProtKB-KW"/>
</dbReference>
<feature type="domain" description="Penicillin-binding protein 4 C-terminal" evidence="14">
    <location>
        <begin position="319"/>
        <end position="381"/>
    </location>
</feature>
<comment type="caution">
    <text evidence="15">The sequence shown here is derived from an EMBL/GenBank/DDBJ whole genome shotgun (WGS) entry which is preliminary data.</text>
</comment>
<protein>
    <submittedName>
        <fullName evidence="15">DUF1958 domain-containing protein</fullName>
    </submittedName>
</protein>
<dbReference type="InterPro" id="IPR015956">
    <property type="entry name" value="Peniciliin-bd_prot_C_sf"/>
</dbReference>
<dbReference type="GO" id="GO:0008800">
    <property type="term" value="F:beta-lactamase activity"/>
    <property type="evidence" value="ECO:0007669"/>
    <property type="project" value="InterPro"/>
</dbReference>
<evidence type="ECO:0000256" key="1">
    <source>
        <dbReference type="ARBA" id="ARBA00003217"/>
    </source>
</evidence>
<keyword evidence="11" id="KW-1133">Transmembrane helix</keyword>
<dbReference type="Gene3D" id="2.30.140.20">
    <property type="entry name" value="Penicillin-binding protein 4, C-terminal domain"/>
    <property type="match status" value="1"/>
</dbReference>
<dbReference type="Pfam" id="PF00768">
    <property type="entry name" value="Peptidase_S11"/>
    <property type="match status" value="1"/>
</dbReference>
<dbReference type="InterPro" id="IPR018044">
    <property type="entry name" value="Peptidase_S11"/>
</dbReference>
<evidence type="ECO:0000256" key="3">
    <source>
        <dbReference type="ARBA" id="ARBA00022729"/>
    </source>
</evidence>
<sequence>MKIFNLKSLIASFILFFSFTGSISAVTPSEIATQQGMNIAPKYNPKGTIVIAEKNGQILYGDNIDTKAPPASMSKLMSIYLLMEEMEKGKITFNTKVTVNDKYWTIARLPMLSNNVFRKGATYKVSDLIQLAVTPSSNAATYMLVNLVEKDDSDFVDRMNKTAKALGMKNTRFLNPVGAPNNMLLQYKPKRYQADGDNLTSARDYSILSQHLVNEHPEILKFTKKAFVTVKPGTEDEESFHTYNHSLEGGQYPFKGADGLKTGSSDTAGFNVTVTAKQQNMRVIAVVLSVQHWLDPDAEYNRNKMANAVMQDAFNKYEYKKVLTKGVHKFNGKEYYVHNDLYDIVKKNQPGKLILKDGSVHYDYERQFVSNDYKPASVKYEDYQQYKLKKFWNDHYLSIMTALISSFLLGLGILVYYYWPKIKKN</sequence>
<evidence type="ECO:0000313" key="15">
    <source>
        <dbReference type="EMBL" id="RAK44076.1"/>
    </source>
</evidence>
<evidence type="ECO:0000256" key="8">
    <source>
        <dbReference type="PIRSR" id="PIRSR618044-1"/>
    </source>
</evidence>
<dbReference type="Proteomes" id="UP000249808">
    <property type="component" value="Unassembled WGS sequence"/>
</dbReference>
<dbReference type="InterPro" id="IPR015294">
    <property type="entry name" value="Pen-bd_prot4_C_dom"/>
</dbReference>
<dbReference type="GO" id="GO:0046677">
    <property type="term" value="P:response to antibiotic"/>
    <property type="evidence" value="ECO:0007669"/>
    <property type="project" value="InterPro"/>
</dbReference>
<feature type="active site" description="Acyl-ester intermediate" evidence="8">
    <location>
        <position position="72"/>
    </location>
</feature>
<evidence type="ECO:0000259" key="14">
    <source>
        <dbReference type="Pfam" id="PF09211"/>
    </source>
</evidence>
<dbReference type="GO" id="GO:0030655">
    <property type="term" value="P:beta-lactam antibiotic catabolic process"/>
    <property type="evidence" value="ECO:0007669"/>
    <property type="project" value="InterPro"/>
</dbReference>
<evidence type="ECO:0000256" key="6">
    <source>
        <dbReference type="ARBA" id="ARBA00022984"/>
    </source>
</evidence>
<feature type="chain" id="PRO_5038992599" evidence="12">
    <location>
        <begin position="25"/>
        <end position="425"/>
    </location>
</feature>
<comment type="similarity">
    <text evidence="2 10">Belongs to the peptidase S11 family.</text>
</comment>
<keyword evidence="7" id="KW-0961">Cell wall biogenesis/degradation</keyword>
<evidence type="ECO:0000313" key="16">
    <source>
        <dbReference type="Proteomes" id="UP000249808"/>
    </source>
</evidence>
<dbReference type="InterPro" id="IPR012338">
    <property type="entry name" value="Beta-lactam/transpept-like"/>
</dbReference>
<evidence type="ECO:0000256" key="11">
    <source>
        <dbReference type="SAM" id="Phobius"/>
    </source>
</evidence>
<accession>A0A327ZPB4</accession>
<feature type="active site" description="Proton acceptor" evidence="8">
    <location>
        <position position="75"/>
    </location>
</feature>
<evidence type="ECO:0000256" key="9">
    <source>
        <dbReference type="PIRSR" id="PIRSR618044-2"/>
    </source>
</evidence>
<dbReference type="EMBL" id="PZJH01000006">
    <property type="protein sequence ID" value="RAK44076.1"/>
    <property type="molecule type" value="Genomic_DNA"/>
</dbReference>
<keyword evidence="3 12" id="KW-0732">Signal</keyword>
<keyword evidence="5" id="KW-0133">Cell shape</keyword>
<dbReference type="GO" id="GO:0006508">
    <property type="term" value="P:proteolysis"/>
    <property type="evidence" value="ECO:0007669"/>
    <property type="project" value="InterPro"/>
</dbReference>
<dbReference type="Gene3D" id="3.40.710.10">
    <property type="entry name" value="DD-peptidase/beta-lactamase superfamily"/>
    <property type="match status" value="1"/>
</dbReference>
<feature type="binding site" evidence="9">
    <location>
        <position position="261"/>
    </location>
    <ligand>
        <name>substrate</name>
    </ligand>
</feature>
<dbReference type="Pfam" id="PF09211">
    <property type="entry name" value="DUF1958"/>
    <property type="match status" value="1"/>
</dbReference>
<feature type="signal peptide" evidence="12">
    <location>
        <begin position="1"/>
        <end position="24"/>
    </location>
</feature>
<keyword evidence="6" id="KW-0573">Peptidoglycan synthesis</keyword>
<keyword evidence="4" id="KW-0378">Hydrolase</keyword>
<comment type="function">
    <text evidence="1">Removes C-terminal D-alanyl residues from sugar-peptide cell wall precursors.</text>
</comment>